<accession>A0A1G9I8U2</accession>
<name>A0A1G9I8U2_9ACTN</name>
<organism evidence="2 3">
    <name type="scientific">Glycomyces sambucus</name>
    <dbReference type="NCBI Taxonomy" id="380244"/>
    <lineage>
        <taxon>Bacteria</taxon>
        <taxon>Bacillati</taxon>
        <taxon>Actinomycetota</taxon>
        <taxon>Actinomycetes</taxon>
        <taxon>Glycomycetales</taxon>
        <taxon>Glycomycetaceae</taxon>
        <taxon>Glycomyces</taxon>
    </lineage>
</organism>
<reference evidence="3" key="1">
    <citation type="submission" date="2016-10" db="EMBL/GenBank/DDBJ databases">
        <authorList>
            <person name="Varghese N."/>
            <person name="Submissions S."/>
        </authorList>
    </citation>
    <scope>NUCLEOTIDE SEQUENCE [LARGE SCALE GENOMIC DNA]</scope>
    <source>
        <strain evidence="3">CGMCC 4.3147</strain>
    </source>
</reference>
<keyword evidence="3" id="KW-1185">Reference proteome</keyword>
<feature type="compositionally biased region" description="Low complexity" evidence="1">
    <location>
        <begin position="23"/>
        <end position="35"/>
    </location>
</feature>
<gene>
    <name evidence="2" type="ORF">SAMN05216298_3094</name>
</gene>
<feature type="region of interest" description="Disordered" evidence="1">
    <location>
        <begin position="1"/>
        <end position="35"/>
    </location>
</feature>
<protein>
    <submittedName>
        <fullName evidence="2">Uncharacterized protein</fullName>
    </submittedName>
</protein>
<dbReference type="STRING" id="380244.SAMN05216298_3094"/>
<dbReference type="EMBL" id="FNGF01000004">
    <property type="protein sequence ID" value="SDL21506.1"/>
    <property type="molecule type" value="Genomic_DNA"/>
</dbReference>
<dbReference type="Proteomes" id="UP000198662">
    <property type="component" value="Unassembled WGS sequence"/>
</dbReference>
<evidence type="ECO:0000313" key="2">
    <source>
        <dbReference type="EMBL" id="SDL21506.1"/>
    </source>
</evidence>
<proteinExistence type="predicted"/>
<evidence type="ECO:0000256" key="1">
    <source>
        <dbReference type="SAM" id="MobiDB-lite"/>
    </source>
</evidence>
<dbReference type="AlphaFoldDB" id="A0A1G9I8U2"/>
<sequence length="35" mass="3877">MGPFRTTLNRRTGRRERRIRPDGAGASALGRLLAP</sequence>
<feature type="compositionally biased region" description="Low complexity" evidence="1">
    <location>
        <begin position="1"/>
        <end position="10"/>
    </location>
</feature>
<evidence type="ECO:0000313" key="3">
    <source>
        <dbReference type="Proteomes" id="UP000198662"/>
    </source>
</evidence>